<evidence type="ECO:0000259" key="1">
    <source>
        <dbReference type="Pfam" id="PF07929"/>
    </source>
</evidence>
<evidence type="ECO:0000313" key="3">
    <source>
        <dbReference type="Proteomes" id="UP000179360"/>
    </source>
</evidence>
<organism evidence="2 3">
    <name type="scientific">Candidatus Muproteobacteria bacterium RIFCSPHIGHO2_01_FULL_65_16</name>
    <dbReference type="NCBI Taxonomy" id="1817764"/>
    <lineage>
        <taxon>Bacteria</taxon>
        <taxon>Pseudomonadati</taxon>
        <taxon>Pseudomonadota</taxon>
        <taxon>Candidatus Muproteobacteria</taxon>
    </lineage>
</organism>
<dbReference type="PANTHER" id="PTHR41878">
    <property type="entry name" value="LEXA REPRESSOR-RELATED"/>
    <property type="match status" value="1"/>
</dbReference>
<dbReference type="InterPro" id="IPR024047">
    <property type="entry name" value="MM3350-like_sf"/>
</dbReference>
<dbReference type="PANTHER" id="PTHR41878:SF1">
    <property type="entry name" value="TNPR PROTEIN"/>
    <property type="match status" value="1"/>
</dbReference>
<dbReference type="Pfam" id="PF07929">
    <property type="entry name" value="PRiA4_ORF3"/>
    <property type="match status" value="1"/>
</dbReference>
<dbReference type="AlphaFoldDB" id="A0A1F6TN63"/>
<evidence type="ECO:0000313" key="2">
    <source>
        <dbReference type="EMBL" id="OGI46574.1"/>
    </source>
</evidence>
<dbReference type="InterPro" id="IPR012912">
    <property type="entry name" value="Plasmid_pRiA4b_Orf3-like"/>
</dbReference>
<protein>
    <recommendedName>
        <fullName evidence="1">Plasmid pRiA4b Orf3-like domain-containing protein</fullName>
    </recommendedName>
</protein>
<proteinExistence type="predicted"/>
<accession>A0A1F6TN63</accession>
<dbReference type="EMBL" id="MFSY01000042">
    <property type="protein sequence ID" value="OGI46574.1"/>
    <property type="molecule type" value="Genomic_DNA"/>
</dbReference>
<dbReference type="Proteomes" id="UP000179360">
    <property type="component" value="Unassembled WGS sequence"/>
</dbReference>
<feature type="domain" description="Plasmid pRiA4b Orf3-like" evidence="1">
    <location>
        <begin position="8"/>
        <end position="174"/>
    </location>
</feature>
<reference evidence="2 3" key="1">
    <citation type="journal article" date="2016" name="Nat. Commun.">
        <title>Thousands of microbial genomes shed light on interconnected biogeochemical processes in an aquifer system.</title>
        <authorList>
            <person name="Anantharaman K."/>
            <person name="Brown C.T."/>
            <person name="Hug L.A."/>
            <person name="Sharon I."/>
            <person name="Castelle C.J."/>
            <person name="Probst A.J."/>
            <person name="Thomas B.C."/>
            <person name="Singh A."/>
            <person name="Wilkins M.J."/>
            <person name="Karaoz U."/>
            <person name="Brodie E.L."/>
            <person name="Williams K.H."/>
            <person name="Hubbard S.S."/>
            <person name="Banfield J.F."/>
        </authorList>
    </citation>
    <scope>NUCLEOTIDE SEQUENCE [LARGE SCALE GENOMIC DNA]</scope>
</reference>
<dbReference type="SUPFAM" id="SSF159941">
    <property type="entry name" value="MM3350-like"/>
    <property type="match status" value="1"/>
</dbReference>
<gene>
    <name evidence="2" type="ORF">A2637_05380</name>
</gene>
<name>A0A1F6TN63_9PROT</name>
<dbReference type="STRING" id="1817764.A2637_05380"/>
<comment type="caution">
    <text evidence="2">The sequence shown here is derived from an EMBL/GenBank/DDBJ whole genome shotgun (WGS) entry which is preliminary data.</text>
</comment>
<dbReference type="Gene3D" id="3.10.290.30">
    <property type="entry name" value="MM3350-like"/>
    <property type="match status" value="1"/>
</dbReference>
<sequence>MSKSKTPVYRIKVTLRHVAPPVWRRIEVPADIRLGKLHNVLQAVMGWTDSHMHAFRLGMEQYGTLSREFPDMFKNERTVPLDQIVAVGKKLIYEYDFGDGWEHEMKIEKVLAAEAGKRYPTCLDGKRACPPDDCGGPWGYARLLEVLRDPKHEEHEEMAEWIGEDFDPEAFDLDAVNRQLKRLK</sequence>